<proteinExistence type="predicted"/>
<evidence type="ECO:0000313" key="3">
    <source>
        <dbReference type="Proteomes" id="UP000499080"/>
    </source>
</evidence>
<evidence type="ECO:0000256" key="1">
    <source>
        <dbReference type="SAM" id="MobiDB-lite"/>
    </source>
</evidence>
<organism evidence="2 3">
    <name type="scientific">Araneus ventricosus</name>
    <name type="common">Orbweaver spider</name>
    <name type="synonym">Epeira ventricosa</name>
    <dbReference type="NCBI Taxonomy" id="182803"/>
    <lineage>
        <taxon>Eukaryota</taxon>
        <taxon>Metazoa</taxon>
        <taxon>Ecdysozoa</taxon>
        <taxon>Arthropoda</taxon>
        <taxon>Chelicerata</taxon>
        <taxon>Arachnida</taxon>
        <taxon>Araneae</taxon>
        <taxon>Araneomorphae</taxon>
        <taxon>Entelegynae</taxon>
        <taxon>Araneoidea</taxon>
        <taxon>Araneidae</taxon>
        <taxon>Araneus</taxon>
    </lineage>
</organism>
<feature type="compositionally biased region" description="Polar residues" evidence="1">
    <location>
        <begin position="31"/>
        <end position="48"/>
    </location>
</feature>
<dbReference type="Proteomes" id="UP000499080">
    <property type="component" value="Unassembled WGS sequence"/>
</dbReference>
<reference evidence="2 3" key="1">
    <citation type="journal article" date="2019" name="Sci. Rep.">
        <title>Orb-weaving spider Araneus ventricosus genome elucidates the spidroin gene catalogue.</title>
        <authorList>
            <person name="Kono N."/>
            <person name="Nakamura H."/>
            <person name="Ohtoshi R."/>
            <person name="Moran D.A.P."/>
            <person name="Shinohara A."/>
            <person name="Yoshida Y."/>
            <person name="Fujiwara M."/>
            <person name="Mori M."/>
            <person name="Tomita M."/>
            <person name="Arakawa K."/>
        </authorList>
    </citation>
    <scope>NUCLEOTIDE SEQUENCE [LARGE SCALE GENOMIC DNA]</scope>
</reference>
<accession>A0A4Y2IF68</accession>
<sequence>MSNLNFLNNARDLRLHRKEMYMIIFGKLRATSTSDTEQSQRNPATTGIQRPPEFQRTKDYWNPAKSRTPTKHFGIASNSASDPYCFEFQRSEFPSQSLRSTHQRVPRSWLRIMPHHSRSCVSCHE</sequence>
<dbReference type="EMBL" id="BGPR01002588">
    <property type="protein sequence ID" value="GBM75929.1"/>
    <property type="molecule type" value="Genomic_DNA"/>
</dbReference>
<comment type="caution">
    <text evidence="2">The sequence shown here is derived from an EMBL/GenBank/DDBJ whole genome shotgun (WGS) entry which is preliminary data.</text>
</comment>
<dbReference type="AlphaFoldDB" id="A0A4Y2IF68"/>
<protein>
    <submittedName>
        <fullName evidence="2">Uncharacterized protein</fullName>
    </submittedName>
</protein>
<feature type="region of interest" description="Disordered" evidence="1">
    <location>
        <begin position="31"/>
        <end position="75"/>
    </location>
</feature>
<evidence type="ECO:0000313" key="2">
    <source>
        <dbReference type="EMBL" id="GBM75929.1"/>
    </source>
</evidence>
<name>A0A4Y2IF68_ARAVE</name>
<gene>
    <name evidence="2" type="ORF">AVEN_125339_1</name>
</gene>
<keyword evidence="3" id="KW-1185">Reference proteome</keyword>